<feature type="non-terminal residue" evidence="2">
    <location>
        <position position="103"/>
    </location>
</feature>
<dbReference type="PANTHER" id="PTHR20765">
    <property type="entry name" value="SOLUTE CARRIER FAMILY 43 MEMBER 3-RELATED"/>
    <property type="match status" value="1"/>
</dbReference>
<sequence>YSLMLFPALSCIAVGGILLLMTNMQVGNLFAAHRSTIITLYNGAFDSSSAVFLIIKVLYEQGVSLRASFFALSFCSIIHVARTFLLMPRTHIPYPLPRCYTYG</sequence>
<feature type="transmembrane region" description="Helical" evidence="1">
    <location>
        <begin position="6"/>
        <end position="26"/>
    </location>
</feature>
<evidence type="ECO:0000256" key="1">
    <source>
        <dbReference type="SAM" id="Phobius"/>
    </source>
</evidence>
<feature type="non-terminal residue" evidence="2">
    <location>
        <position position="1"/>
    </location>
</feature>
<keyword evidence="3" id="KW-1185">Reference proteome</keyword>
<feature type="transmembrane region" description="Helical" evidence="1">
    <location>
        <begin position="65"/>
        <end position="85"/>
    </location>
</feature>
<gene>
    <name evidence="2" type="ORF">CHARACLAT_029528</name>
</gene>
<keyword evidence="1" id="KW-1133">Transmembrane helix</keyword>
<reference evidence="2 3" key="1">
    <citation type="submission" date="2021-06" db="EMBL/GenBank/DDBJ databases">
        <authorList>
            <person name="Palmer J.M."/>
        </authorList>
    </citation>
    <scope>NUCLEOTIDE SEQUENCE [LARGE SCALE GENOMIC DNA]</scope>
    <source>
        <strain evidence="2 3">CL_MEX2019</strain>
        <tissue evidence="2">Muscle</tissue>
    </source>
</reference>
<dbReference type="InterPro" id="IPR027197">
    <property type="entry name" value="SLC43A3"/>
</dbReference>
<proteinExistence type="predicted"/>
<dbReference type="Proteomes" id="UP001352852">
    <property type="component" value="Unassembled WGS sequence"/>
</dbReference>
<accession>A0ABU7DBS8</accession>
<evidence type="ECO:0000313" key="3">
    <source>
        <dbReference type="Proteomes" id="UP001352852"/>
    </source>
</evidence>
<dbReference type="EMBL" id="JAHUTJ010020588">
    <property type="protein sequence ID" value="MED6272366.1"/>
    <property type="molecule type" value="Genomic_DNA"/>
</dbReference>
<organism evidence="2 3">
    <name type="scientific">Characodon lateralis</name>
    <dbReference type="NCBI Taxonomy" id="208331"/>
    <lineage>
        <taxon>Eukaryota</taxon>
        <taxon>Metazoa</taxon>
        <taxon>Chordata</taxon>
        <taxon>Craniata</taxon>
        <taxon>Vertebrata</taxon>
        <taxon>Euteleostomi</taxon>
        <taxon>Actinopterygii</taxon>
        <taxon>Neopterygii</taxon>
        <taxon>Teleostei</taxon>
        <taxon>Neoteleostei</taxon>
        <taxon>Acanthomorphata</taxon>
        <taxon>Ovalentaria</taxon>
        <taxon>Atherinomorphae</taxon>
        <taxon>Cyprinodontiformes</taxon>
        <taxon>Goodeidae</taxon>
        <taxon>Characodon</taxon>
    </lineage>
</organism>
<comment type="caution">
    <text evidence="2">The sequence shown here is derived from an EMBL/GenBank/DDBJ whole genome shotgun (WGS) entry which is preliminary data.</text>
</comment>
<keyword evidence="1" id="KW-0472">Membrane</keyword>
<feature type="transmembrane region" description="Helical" evidence="1">
    <location>
        <begin position="38"/>
        <end position="59"/>
    </location>
</feature>
<evidence type="ECO:0000313" key="2">
    <source>
        <dbReference type="EMBL" id="MED6272366.1"/>
    </source>
</evidence>
<protein>
    <recommendedName>
        <fullName evidence="4">Vomeronasal type-1 receptor</fullName>
    </recommendedName>
</protein>
<name>A0ABU7DBS8_9TELE</name>
<evidence type="ECO:0008006" key="4">
    <source>
        <dbReference type="Google" id="ProtNLM"/>
    </source>
</evidence>
<keyword evidence="1" id="KW-0812">Transmembrane</keyword>
<dbReference type="PANTHER" id="PTHR20765:SF1">
    <property type="entry name" value="EQUILIBRATIVE NUCLEOBASE TRANSPORTER 1"/>
    <property type="match status" value="1"/>
</dbReference>